<sequence length="106" mass="12636">MEFTVMFKPTYLARLQACCNKFELADLLQIKVTFLTNVLYRIRPENQYKKFTIKKKSGGEREIFAPDEKLKDIQQRLSELLYICQEEIWAKNNIKQNVSHGFELEE</sequence>
<name>A0A8S0FWV9_ECOLX</name>
<accession>A0A8S0FWV9</accession>
<dbReference type="Proteomes" id="UP000467488">
    <property type="component" value="Chromosome"/>
</dbReference>
<dbReference type="EMBL" id="AP022360">
    <property type="protein sequence ID" value="BBU84473.1"/>
    <property type="molecule type" value="Genomic_DNA"/>
</dbReference>
<evidence type="ECO:0000313" key="2">
    <source>
        <dbReference type="Proteomes" id="UP000467488"/>
    </source>
</evidence>
<evidence type="ECO:0000313" key="1">
    <source>
        <dbReference type="EMBL" id="BBU84473.1"/>
    </source>
</evidence>
<organism evidence="1 2">
    <name type="scientific">Escherichia coli</name>
    <dbReference type="NCBI Taxonomy" id="562"/>
    <lineage>
        <taxon>Bacteria</taxon>
        <taxon>Pseudomonadati</taxon>
        <taxon>Pseudomonadota</taxon>
        <taxon>Gammaproteobacteria</taxon>
        <taxon>Enterobacterales</taxon>
        <taxon>Enterobacteriaceae</taxon>
        <taxon>Escherichia</taxon>
    </lineage>
</organism>
<dbReference type="AlphaFoldDB" id="A0A8S0FWV9"/>
<gene>
    <name evidence="1" type="ORF">EIMP300_58730</name>
</gene>
<proteinExistence type="predicted"/>
<reference evidence="1 2" key="1">
    <citation type="submission" date="2020-01" db="EMBL/GenBank/DDBJ databases">
        <title>Dynamics of blaIMP-6 dissemination in carbapenem resistant Enterobacteriacea isolated from regional surveillance in Osaka, Japan.</title>
        <authorList>
            <person name="Abe R."/>
            <person name="Akeda Y."/>
            <person name="Sugawara Y."/>
            <person name="Yamamoto N."/>
            <person name="Tomono K."/>
            <person name="Takeuchi D."/>
            <person name="Kawahara R."/>
            <person name="Hamada S."/>
        </authorList>
    </citation>
    <scope>NUCLEOTIDE SEQUENCE [LARGE SCALE GENOMIC DNA]</scope>
    <source>
        <strain evidence="1 2">E300</strain>
    </source>
</reference>
<protein>
    <submittedName>
        <fullName evidence="1">Uncharacterized protein</fullName>
    </submittedName>
</protein>